<feature type="non-terminal residue" evidence="1">
    <location>
        <position position="1"/>
    </location>
</feature>
<keyword evidence="2" id="KW-1185">Reference proteome</keyword>
<protein>
    <submittedName>
        <fullName evidence="1">Uncharacterized protein</fullName>
    </submittedName>
</protein>
<reference evidence="1 2" key="1">
    <citation type="submission" date="2021-06" db="EMBL/GenBank/DDBJ databases">
        <authorList>
            <person name="Palmer J.M."/>
        </authorList>
    </citation>
    <scope>NUCLEOTIDE SEQUENCE [LARGE SCALE GENOMIC DNA]</scope>
    <source>
        <strain evidence="1 2">AS_MEX2019</strain>
        <tissue evidence="1">Muscle</tissue>
    </source>
</reference>
<organism evidence="1 2">
    <name type="scientific">Ameca splendens</name>
    <dbReference type="NCBI Taxonomy" id="208324"/>
    <lineage>
        <taxon>Eukaryota</taxon>
        <taxon>Metazoa</taxon>
        <taxon>Chordata</taxon>
        <taxon>Craniata</taxon>
        <taxon>Vertebrata</taxon>
        <taxon>Euteleostomi</taxon>
        <taxon>Actinopterygii</taxon>
        <taxon>Neopterygii</taxon>
        <taxon>Teleostei</taxon>
        <taxon>Neoteleostei</taxon>
        <taxon>Acanthomorphata</taxon>
        <taxon>Ovalentaria</taxon>
        <taxon>Atherinomorphae</taxon>
        <taxon>Cyprinodontiformes</taxon>
        <taxon>Goodeidae</taxon>
        <taxon>Ameca</taxon>
    </lineage>
</organism>
<dbReference type="Proteomes" id="UP001469553">
    <property type="component" value="Unassembled WGS sequence"/>
</dbReference>
<evidence type="ECO:0000313" key="1">
    <source>
        <dbReference type="EMBL" id="MEQ2281941.1"/>
    </source>
</evidence>
<name>A0ABV0XKK7_9TELE</name>
<evidence type="ECO:0000313" key="2">
    <source>
        <dbReference type="Proteomes" id="UP001469553"/>
    </source>
</evidence>
<gene>
    <name evidence="1" type="ORF">AMECASPLE_035443</name>
</gene>
<dbReference type="EMBL" id="JAHRIP010005272">
    <property type="protein sequence ID" value="MEQ2281941.1"/>
    <property type="molecule type" value="Genomic_DNA"/>
</dbReference>
<comment type="caution">
    <text evidence="1">The sequence shown here is derived from an EMBL/GenBank/DDBJ whole genome shotgun (WGS) entry which is preliminary data.</text>
</comment>
<accession>A0ABV0XKK7</accession>
<sequence length="138" mass="15975">RFSWRVELRAASHTCESLGSLRQLLKERVAEHSTPECRPLWYPVSCSCFTSSLRPSCDLALFLFKAYHHRVLDAQLFNLSALQRTAYLLETRTFHPRTDHPSRSPFLPATRTFCRSHPEFLIHVISLLNKSLKTSFVS</sequence>
<proteinExistence type="predicted"/>